<dbReference type="EMBL" id="LUEZ02000044">
    <property type="protein sequence ID" value="RDB24458.1"/>
    <property type="molecule type" value="Genomic_DNA"/>
</dbReference>
<reference evidence="1" key="1">
    <citation type="submission" date="2018-04" db="EMBL/GenBank/DDBJ databases">
        <title>Whole genome sequencing of Hypsizygus marmoreus.</title>
        <authorList>
            <person name="Choi I.-G."/>
            <person name="Min B."/>
            <person name="Kim J.-G."/>
            <person name="Kim S."/>
            <person name="Oh Y.-L."/>
            <person name="Kong W.-S."/>
            <person name="Park H."/>
            <person name="Jeong J."/>
            <person name="Song E.-S."/>
        </authorList>
    </citation>
    <scope>NUCLEOTIDE SEQUENCE [LARGE SCALE GENOMIC DNA]</scope>
    <source>
        <strain evidence="1">51987-8</strain>
    </source>
</reference>
<proteinExistence type="predicted"/>
<dbReference type="AlphaFoldDB" id="A0A369JRK3"/>
<sequence length="166" mass="18258">MVSESLTFSIAIHTVTSMSPQLKSGIYTITNKSSGQLIGRNVLENKMFGPKGIFSQPLEKAGENTEWVIKATDEKYRLEVQGAPAIVQDKRVYADITGKSTVEEWDIVAQFHAGENTYIITNAASGEGWTLEDKETQIACHDIVARFSDPPGFAPNQLWVIVPVAE</sequence>
<keyword evidence="2" id="KW-1185">Reference proteome</keyword>
<dbReference type="InParanoid" id="A0A369JRK3"/>
<organism evidence="1 2">
    <name type="scientific">Hypsizygus marmoreus</name>
    <name type="common">White beech mushroom</name>
    <name type="synonym">Agaricus marmoreus</name>
    <dbReference type="NCBI Taxonomy" id="39966"/>
    <lineage>
        <taxon>Eukaryota</taxon>
        <taxon>Fungi</taxon>
        <taxon>Dikarya</taxon>
        <taxon>Basidiomycota</taxon>
        <taxon>Agaricomycotina</taxon>
        <taxon>Agaricomycetes</taxon>
        <taxon>Agaricomycetidae</taxon>
        <taxon>Agaricales</taxon>
        <taxon>Tricholomatineae</taxon>
        <taxon>Lyophyllaceae</taxon>
        <taxon>Hypsizygus</taxon>
    </lineage>
</organism>
<dbReference type="GO" id="GO:0004867">
    <property type="term" value="F:serine-type endopeptidase inhibitor activity"/>
    <property type="evidence" value="ECO:0007669"/>
    <property type="project" value="InterPro"/>
</dbReference>
<dbReference type="Proteomes" id="UP000076154">
    <property type="component" value="Unassembled WGS sequence"/>
</dbReference>
<accession>A0A369JRK3</accession>
<keyword evidence="1" id="KW-0722">Serine protease inhibitor</keyword>
<dbReference type="STRING" id="39966.A0A369JRK3"/>
<keyword evidence="1" id="KW-0646">Protease inhibitor</keyword>
<dbReference type="InterPro" id="IPR031755">
    <property type="entry name" value="Inhibitor_I66"/>
</dbReference>
<gene>
    <name evidence="1" type="primary">SPI_1</name>
    <name evidence="1" type="ORF">Hypma_008388</name>
</gene>
<comment type="caution">
    <text evidence="1">The sequence shown here is derived from an EMBL/GenBank/DDBJ whole genome shotgun (WGS) entry which is preliminary data.</text>
</comment>
<dbReference type="CDD" id="cd23428">
    <property type="entry name" value="beta-trefoil_Ricin_SPI"/>
    <property type="match status" value="1"/>
</dbReference>
<evidence type="ECO:0000313" key="1">
    <source>
        <dbReference type="EMBL" id="RDB24458.1"/>
    </source>
</evidence>
<name>A0A369JRK3_HYPMA</name>
<dbReference type="OrthoDB" id="3439489at2759"/>
<evidence type="ECO:0000313" key="2">
    <source>
        <dbReference type="Proteomes" id="UP000076154"/>
    </source>
</evidence>
<dbReference type="Gene3D" id="2.80.10.50">
    <property type="match status" value="1"/>
</dbReference>
<protein>
    <submittedName>
        <fullName evidence="1">Serine protease inhibitor</fullName>
    </submittedName>
</protein>
<dbReference type="Pfam" id="PF16850">
    <property type="entry name" value="Inhibitor_I66"/>
    <property type="match status" value="1"/>
</dbReference>